<dbReference type="VEuPathDB" id="MicrosporidiaDB:SLOPH_762"/>
<feature type="region of interest" description="Disordered" evidence="1">
    <location>
        <begin position="155"/>
        <end position="205"/>
    </location>
</feature>
<feature type="compositionally biased region" description="Basic and acidic residues" evidence="1">
    <location>
        <begin position="109"/>
        <end position="120"/>
    </location>
</feature>
<evidence type="ECO:0000256" key="2">
    <source>
        <dbReference type="SAM" id="SignalP"/>
    </source>
</evidence>
<gene>
    <name evidence="3" type="ORF">SLOPH_762</name>
</gene>
<sequence>MLKISVCFLLLISIVYNDTSEFCPGYNCSIDPFGYMEDDGIFSPNDCVSLLTANGDVPYPKIGIQKPQVSTSNGVAPNVYVVSNKKVHSKTENTADEDGMSIDETAEIDTPKTRKKEPVIKKKRVASRNAYKTEVKKRQTTSPEAPSPIYIITVPCDQKGTSKNNTKTKETSKVSEENHTPSNNHSRVSPTRRYSSPEFMPTPPEGIKNNSKVYGMHINDLKNACVGKLLDKIKQKANDFKYQTKADYTRSINSILENLHTPMVRTSYVPENTSENNKYLKSSIESILEKNKCSYNSIYTKNMTTFKENLISLLIDLSSISPGRIAALLRADDQDFTFYDDLDSIVKEINTVETENRKEELDMNIKDINKLLNPQANTRHTPYVQEHNNMDHIRSQLLDLERRFMSKFEMFEAELENEIKIVLKGCMEEIKKNPLGSNSDGSYYDYPFESSGYIRLYV</sequence>
<feature type="compositionally biased region" description="Basic and acidic residues" evidence="1">
    <location>
        <begin position="167"/>
        <end position="179"/>
    </location>
</feature>
<proteinExistence type="predicted"/>
<keyword evidence="2" id="KW-0732">Signal</keyword>
<protein>
    <submittedName>
        <fullName evidence="3">Uncharacterized protein</fullName>
    </submittedName>
</protein>
<comment type="caution">
    <text evidence="3">The sequence shown here is derived from an EMBL/GenBank/DDBJ whole genome shotgun (WGS) entry which is preliminary data.</text>
</comment>
<dbReference type="Proteomes" id="UP000014978">
    <property type="component" value="Unassembled WGS sequence"/>
</dbReference>
<dbReference type="InParanoid" id="S7XKC8"/>
<evidence type="ECO:0000256" key="1">
    <source>
        <dbReference type="SAM" id="MobiDB-lite"/>
    </source>
</evidence>
<name>S7XKC8_SPRLO</name>
<dbReference type="EMBL" id="ATCN01000214">
    <property type="protein sequence ID" value="EPR79519.1"/>
    <property type="molecule type" value="Genomic_DNA"/>
</dbReference>
<feature type="compositionally biased region" description="Acidic residues" evidence="1">
    <location>
        <begin position="94"/>
        <end position="107"/>
    </location>
</feature>
<feature type="chain" id="PRO_5004559463" evidence="2">
    <location>
        <begin position="18"/>
        <end position="458"/>
    </location>
</feature>
<reference evidence="4" key="1">
    <citation type="journal article" date="2013" name="PLoS Genet.">
        <title>The genome of Spraguea lophii and the basis of host-microsporidian interactions.</title>
        <authorList>
            <person name="Campbell S.E."/>
            <person name="Williams T.A."/>
            <person name="Yousuf A."/>
            <person name="Soanes D.M."/>
            <person name="Paszkiewicz K.H."/>
            <person name="Williams B.A.P."/>
        </authorList>
    </citation>
    <scope>NUCLEOTIDE SEQUENCE [LARGE SCALE GENOMIC DNA]</scope>
    <source>
        <strain evidence="4">42_110</strain>
    </source>
</reference>
<dbReference type="AlphaFoldDB" id="S7XKC8"/>
<feature type="region of interest" description="Disordered" evidence="1">
    <location>
        <begin position="90"/>
        <end position="125"/>
    </location>
</feature>
<dbReference type="HOGENOM" id="CLU_597401_0_0_1"/>
<evidence type="ECO:0000313" key="4">
    <source>
        <dbReference type="Proteomes" id="UP000014978"/>
    </source>
</evidence>
<organism evidence="3 4">
    <name type="scientific">Spraguea lophii (strain 42_110)</name>
    <name type="common">Microsporidian parasite</name>
    <dbReference type="NCBI Taxonomy" id="1358809"/>
    <lineage>
        <taxon>Eukaryota</taxon>
        <taxon>Fungi</taxon>
        <taxon>Fungi incertae sedis</taxon>
        <taxon>Microsporidia</taxon>
        <taxon>Spragueidae</taxon>
        <taxon>Spraguea</taxon>
    </lineage>
</organism>
<keyword evidence="4" id="KW-1185">Reference proteome</keyword>
<feature type="compositionally biased region" description="Polar residues" evidence="1">
    <location>
        <begin position="180"/>
        <end position="194"/>
    </location>
</feature>
<accession>S7XKC8</accession>
<evidence type="ECO:0000313" key="3">
    <source>
        <dbReference type="EMBL" id="EPR79519.1"/>
    </source>
</evidence>
<feature type="signal peptide" evidence="2">
    <location>
        <begin position="1"/>
        <end position="17"/>
    </location>
</feature>